<reference evidence="2 3" key="1">
    <citation type="submission" date="2018-05" db="EMBL/GenBank/DDBJ databases">
        <title>Brachybacterium sp. M1HQ-2T, whole genome shotgun sequence.</title>
        <authorList>
            <person name="Tuo L."/>
        </authorList>
    </citation>
    <scope>NUCLEOTIDE SEQUENCE [LARGE SCALE GENOMIC DNA]</scope>
    <source>
        <strain evidence="2 3">M1HQ-2</strain>
    </source>
</reference>
<dbReference type="Pfam" id="PF06224">
    <property type="entry name" value="AlkZ-like"/>
    <property type="match status" value="1"/>
</dbReference>
<dbReference type="RefSeq" id="WP_109276624.1">
    <property type="nucleotide sequence ID" value="NZ_QFKX01000006.1"/>
</dbReference>
<keyword evidence="3" id="KW-1185">Reference proteome</keyword>
<evidence type="ECO:0000313" key="3">
    <source>
        <dbReference type="Proteomes" id="UP000245590"/>
    </source>
</evidence>
<organism evidence="2 3">
    <name type="scientific">Brachybacterium endophyticum</name>
    <dbReference type="NCBI Taxonomy" id="2182385"/>
    <lineage>
        <taxon>Bacteria</taxon>
        <taxon>Bacillati</taxon>
        <taxon>Actinomycetota</taxon>
        <taxon>Actinomycetes</taxon>
        <taxon>Micrococcales</taxon>
        <taxon>Dermabacteraceae</taxon>
        <taxon>Brachybacterium</taxon>
    </lineage>
</organism>
<dbReference type="PANTHER" id="PTHR30528:SF0">
    <property type="entry name" value="CYTOPLASMIC PROTEIN"/>
    <property type="match status" value="1"/>
</dbReference>
<dbReference type="OrthoDB" id="9787207at2"/>
<protein>
    <submittedName>
        <fullName evidence="2">Winged helix-turn-helix domain-containing protein</fullName>
    </submittedName>
</protein>
<accession>A0A2U2RH17</accession>
<sequence>MSDRLSWTAARRIALRAQGIGGARAEEPVDAARSRRSLRRTLETTHLLQIDSVSVFARAHHMPVFTRRGCWDTSVLDRASRPGRGRLVEEALAHEAAYTTFEVHDLLDFRRRRAATRDWGAVRRAAGSDPGVIDRVLTEIGRNAPISAAGLARHLGDHERPEKGWGWRRSDTQWLVEYLFRSGRLDCVGRSAQFERLYDLPAQGTRAAPSGDADRLEAETGAEEARDAEDAHARLTELAAAALGIATPADITDYFRLRAAEVTPHLGRMVDQGTLREVTVRHPRGERTMLLHHGAPRPAPVSAAALLSPFDPVAFHRPRLRDLFDVDYRIGIYTPREKRTHGYYALPLLLDDRIMARVDLRSDRRRGVLEVREAHLEPLPAMRKNEKMQGPERIGSALAQELARAARWQGLGSIEIHEVGDLAPALATAVAERGGTDLSERVL</sequence>
<gene>
    <name evidence="2" type="ORF">DEO23_13850</name>
</gene>
<proteinExistence type="predicted"/>
<dbReference type="Proteomes" id="UP000245590">
    <property type="component" value="Unassembled WGS sequence"/>
</dbReference>
<feature type="compositionally biased region" description="Basic and acidic residues" evidence="1">
    <location>
        <begin position="212"/>
        <end position="230"/>
    </location>
</feature>
<dbReference type="EMBL" id="QFKX01000006">
    <property type="protein sequence ID" value="PWH05162.1"/>
    <property type="molecule type" value="Genomic_DNA"/>
</dbReference>
<evidence type="ECO:0000256" key="1">
    <source>
        <dbReference type="SAM" id="MobiDB-lite"/>
    </source>
</evidence>
<dbReference type="PANTHER" id="PTHR30528">
    <property type="entry name" value="CYTOPLASMIC PROTEIN"/>
    <property type="match status" value="1"/>
</dbReference>
<name>A0A2U2RH17_9MICO</name>
<feature type="region of interest" description="Disordered" evidence="1">
    <location>
        <begin position="204"/>
        <end position="230"/>
    </location>
</feature>
<comment type="caution">
    <text evidence="2">The sequence shown here is derived from an EMBL/GenBank/DDBJ whole genome shotgun (WGS) entry which is preliminary data.</text>
</comment>
<dbReference type="InterPro" id="IPR009351">
    <property type="entry name" value="AlkZ-like"/>
</dbReference>
<evidence type="ECO:0000313" key="2">
    <source>
        <dbReference type="EMBL" id="PWH05162.1"/>
    </source>
</evidence>
<dbReference type="AlphaFoldDB" id="A0A2U2RH17"/>